<gene>
    <name evidence="1" type="ORF">POVWA1_010180</name>
    <name evidence="2" type="ORF">POVWA2_010400</name>
</gene>
<accession>A0A1A8YKK4</accession>
<sequence length="90" mass="10365">MRLRTYARIPDHYVHGALACASERLVRICEQRMFPIAPFLFLTSCTSTHVRSPISTFMCLRFKTLESCIASTRVWGARIIVCSPYQNCTY</sequence>
<dbReference type="AlphaFoldDB" id="A0A1A8YKK4"/>
<reference evidence="1" key="2">
    <citation type="submission" date="2016-05" db="EMBL/GenBank/DDBJ databases">
        <authorList>
            <person name="Lavstsen T."/>
            <person name="Jespersen J.S."/>
        </authorList>
    </citation>
    <scope>NUCLEOTIDE SEQUENCE [LARGE SCALE GENOMIC DNA]</scope>
</reference>
<proteinExistence type="predicted"/>
<keyword evidence="4" id="KW-1185">Reference proteome</keyword>
<evidence type="ECO:0000313" key="1">
    <source>
        <dbReference type="EMBL" id="SBT32044.1"/>
    </source>
</evidence>
<dbReference type="Proteomes" id="UP000078550">
    <property type="component" value="Unassembled WGS sequence"/>
</dbReference>
<reference evidence="3 4" key="1">
    <citation type="submission" date="2016-05" db="EMBL/GenBank/DDBJ databases">
        <authorList>
            <person name="Naeem Raeece"/>
        </authorList>
    </citation>
    <scope>NUCLEOTIDE SEQUENCE [LARGE SCALE GENOMIC DNA]</scope>
</reference>
<dbReference type="Proteomes" id="UP000078555">
    <property type="component" value="Unassembled WGS sequence"/>
</dbReference>
<organism evidence="1 4">
    <name type="scientific">Plasmodium ovale wallikeri</name>
    <dbReference type="NCBI Taxonomy" id="864142"/>
    <lineage>
        <taxon>Eukaryota</taxon>
        <taxon>Sar</taxon>
        <taxon>Alveolata</taxon>
        <taxon>Apicomplexa</taxon>
        <taxon>Aconoidasida</taxon>
        <taxon>Haemosporida</taxon>
        <taxon>Plasmodiidae</taxon>
        <taxon>Plasmodium</taxon>
        <taxon>Plasmodium (Plasmodium)</taxon>
    </lineage>
</organism>
<evidence type="ECO:0000313" key="3">
    <source>
        <dbReference type="Proteomes" id="UP000078550"/>
    </source>
</evidence>
<evidence type="ECO:0000313" key="4">
    <source>
        <dbReference type="Proteomes" id="UP000078555"/>
    </source>
</evidence>
<dbReference type="EMBL" id="FLRD01000032">
    <property type="protein sequence ID" value="SBT32044.1"/>
    <property type="molecule type" value="Genomic_DNA"/>
</dbReference>
<name>A0A1A8YKK4_PLAOA</name>
<evidence type="ECO:0000313" key="2">
    <source>
        <dbReference type="EMBL" id="SBT32584.1"/>
    </source>
</evidence>
<dbReference type="EMBL" id="FLRE01000039">
    <property type="protein sequence ID" value="SBT32584.1"/>
    <property type="molecule type" value="Genomic_DNA"/>
</dbReference>
<protein>
    <submittedName>
        <fullName evidence="1">Uncharacterized protein</fullName>
    </submittedName>
</protein>